<keyword evidence="10" id="KW-1185">Reference proteome</keyword>
<dbReference type="CDD" id="cd19543">
    <property type="entry name" value="DCL_NRPS"/>
    <property type="match status" value="2"/>
</dbReference>
<dbReference type="Pfam" id="PF13193">
    <property type="entry name" value="AMP-binding_C"/>
    <property type="match status" value="2"/>
</dbReference>
<accession>A0A6I4W7U2</accession>
<evidence type="ECO:0000256" key="4">
    <source>
        <dbReference type="ARBA" id="ARBA00022553"/>
    </source>
</evidence>
<dbReference type="PROSITE" id="PS50075">
    <property type="entry name" value="CARRIER"/>
    <property type="match status" value="2"/>
</dbReference>
<dbReference type="Gene3D" id="2.30.38.10">
    <property type="entry name" value="Luciferase, Domain 3"/>
    <property type="match status" value="2"/>
</dbReference>
<dbReference type="PROSITE" id="PS00455">
    <property type="entry name" value="AMP_BINDING"/>
    <property type="match status" value="2"/>
</dbReference>
<dbReference type="FunFam" id="3.40.50.12780:FF:000012">
    <property type="entry name" value="Non-ribosomal peptide synthetase"/>
    <property type="match status" value="1"/>
</dbReference>
<feature type="domain" description="Carrier" evidence="8">
    <location>
        <begin position="2446"/>
        <end position="2520"/>
    </location>
</feature>
<dbReference type="NCBIfam" id="TIGR01733">
    <property type="entry name" value="AA-adenyl-dom"/>
    <property type="match status" value="2"/>
</dbReference>
<dbReference type="InterPro" id="IPR006162">
    <property type="entry name" value="Ppantetheine_attach_site"/>
</dbReference>
<dbReference type="InterPro" id="IPR009081">
    <property type="entry name" value="PP-bd_ACP"/>
</dbReference>
<dbReference type="InterPro" id="IPR020845">
    <property type="entry name" value="AMP-binding_CS"/>
</dbReference>
<dbReference type="Proteomes" id="UP000431901">
    <property type="component" value="Unassembled WGS sequence"/>
</dbReference>
<keyword evidence="4" id="KW-0597">Phosphoprotein</keyword>
<dbReference type="PANTHER" id="PTHR45527:SF1">
    <property type="entry name" value="FATTY ACID SYNTHASE"/>
    <property type="match status" value="1"/>
</dbReference>
<gene>
    <name evidence="9" type="ORF">GQ466_16050</name>
</gene>
<dbReference type="GO" id="GO:0031177">
    <property type="term" value="F:phosphopantetheine binding"/>
    <property type="evidence" value="ECO:0007669"/>
    <property type="project" value="InterPro"/>
</dbReference>
<keyword evidence="5" id="KW-0677">Repeat</keyword>
<evidence type="ECO:0000313" key="9">
    <source>
        <dbReference type="EMBL" id="MXQ65541.1"/>
    </source>
</evidence>
<keyword evidence="6" id="KW-0045">Antibiotic biosynthesis</keyword>
<dbReference type="PROSITE" id="PS00012">
    <property type="entry name" value="PHOSPHOPANTETHEINE"/>
    <property type="match status" value="2"/>
</dbReference>
<dbReference type="InterPro" id="IPR001242">
    <property type="entry name" value="Condensation_dom"/>
</dbReference>
<dbReference type="Gene3D" id="3.40.50.980">
    <property type="match status" value="4"/>
</dbReference>
<dbReference type="InterPro" id="IPR045851">
    <property type="entry name" value="AMP-bd_C_sf"/>
</dbReference>
<dbReference type="CDD" id="cd05930">
    <property type="entry name" value="A_NRPS"/>
    <property type="match status" value="1"/>
</dbReference>
<organism evidence="9 10">
    <name type="scientific">Actinomadura rayongensis</name>
    <dbReference type="NCBI Taxonomy" id="1429076"/>
    <lineage>
        <taxon>Bacteria</taxon>
        <taxon>Bacillati</taxon>
        <taxon>Actinomycetota</taxon>
        <taxon>Actinomycetes</taxon>
        <taxon>Streptosporangiales</taxon>
        <taxon>Thermomonosporaceae</taxon>
        <taxon>Actinomadura</taxon>
    </lineage>
</organism>
<evidence type="ECO:0000256" key="3">
    <source>
        <dbReference type="ARBA" id="ARBA00022450"/>
    </source>
</evidence>
<protein>
    <submittedName>
        <fullName evidence="9">Amino acid adenylation domain-containing protein</fullName>
    </submittedName>
</protein>
<dbReference type="Gene3D" id="3.30.559.10">
    <property type="entry name" value="Chloramphenicol acetyltransferase-like domain"/>
    <property type="match status" value="4"/>
</dbReference>
<dbReference type="InterPro" id="IPR000873">
    <property type="entry name" value="AMP-dep_synth/lig_dom"/>
</dbReference>
<dbReference type="FunFam" id="1.10.1200.10:FF:000005">
    <property type="entry name" value="Nonribosomal peptide synthetase 1"/>
    <property type="match status" value="1"/>
</dbReference>
<dbReference type="InterPro" id="IPR023213">
    <property type="entry name" value="CAT-like_dom_sf"/>
</dbReference>
<dbReference type="FunFam" id="3.40.50.980:FF:000001">
    <property type="entry name" value="Non-ribosomal peptide synthetase"/>
    <property type="match status" value="1"/>
</dbReference>
<dbReference type="InterPro" id="IPR036736">
    <property type="entry name" value="ACP-like_sf"/>
</dbReference>
<dbReference type="NCBIfam" id="TIGR01720">
    <property type="entry name" value="NRPS-para261"/>
    <property type="match status" value="2"/>
</dbReference>
<proteinExistence type="inferred from homology"/>
<evidence type="ECO:0000256" key="5">
    <source>
        <dbReference type="ARBA" id="ARBA00022737"/>
    </source>
</evidence>
<dbReference type="GO" id="GO:0044550">
    <property type="term" value="P:secondary metabolite biosynthetic process"/>
    <property type="evidence" value="ECO:0007669"/>
    <property type="project" value="UniProtKB-ARBA"/>
</dbReference>
<dbReference type="GO" id="GO:0043041">
    <property type="term" value="P:amino acid activation for nonribosomal peptide biosynthetic process"/>
    <property type="evidence" value="ECO:0007669"/>
    <property type="project" value="TreeGrafter"/>
</dbReference>
<reference evidence="9 10" key="1">
    <citation type="submission" date="2019-12" db="EMBL/GenBank/DDBJ databases">
        <title>Nocardia macrotermitis sp. nov. and Nocardia aurantia sp. nov., isolated from the gut of the fungus growing-termite Macrotermes natalensis.</title>
        <authorList>
            <person name="Christine B."/>
            <person name="Rene B."/>
        </authorList>
    </citation>
    <scope>NUCLEOTIDE SEQUENCE [LARGE SCALE GENOMIC DNA]</scope>
    <source>
        <strain evidence="9 10">DSM 102126</strain>
    </source>
</reference>
<dbReference type="SUPFAM" id="SSF47336">
    <property type="entry name" value="ACP-like"/>
    <property type="match status" value="2"/>
</dbReference>
<dbReference type="SUPFAM" id="SSF52777">
    <property type="entry name" value="CoA-dependent acyltransferases"/>
    <property type="match status" value="8"/>
</dbReference>
<evidence type="ECO:0000256" key="2">
    <source>
        <dbReference type="ARBA" id="ARBA00006432"/>
    </source>
</evidence>
<dbReference type="OrthoDB" id="3671989at2"/>
<dbReference type="Pfam" id="PF00550">
    <property type="entry name" value="PP-binding"/>
    <property type="match status" value="2"/>
</dbReference>
<dbReference type="GO" id="GO:0008610">
    <property type="term" value="P:lipid biosynthetic process"/>
    <property type="evidence" value="ECO:0007669"/>
    <property type="project" value="UniProtKB-ARBA"/>
</dbReference>
<evidence type="ECO:0000313" key="10">
    <source>
        <dbReference type="Proteomes" id="UP000431901"/>
    </source>
</evidence>
<comment type="cofactor">
    <cofactor evidence="1">
        <name>pantetheine 4'-phosphate</name>
        <dbReference type="ChEBI" id="CHEBI:47942"/>
    </cofactor>
</comment>
<dbReference type="Pfam" id="PF00668">
    <property type="entry name" value="Condensation"/>
    <property type="match status" value="4"/>
</dbReference>
<dbReference type="CDD" id="cd12117">
    <property type="entry name" value="A_NRPS_Srf_like"/>
    <property type="match status" value="1"/>
</dbReference>
<evidence type="ECO:0000256" key="1">
    <source>
        <dbReference type="ARBA" id="ARBA00001957"/>
    </source>
</evidence>
<feature type="compositionally biased region" description="Basic and acidic residues" evidence="7">
    <location>
        <begin position="1239"/>
        <end position="1250"/>
    </location>
</feature>
<dbReference type="Gene3D" id="3.30.559.30">
    <property type="entry name" value="Nonribosomal peptide synthetase, condensation domain"/>
    <property type="match status" value="4"/>
</dbReference>
<dbReference type="PANTHER" id="PTHR45527">
    <property type="entry name" value="NONRIBOSOMAL PEPTIDE SYNTHETASE"/>
    <property type="match status" value="1"/>
</dbReference>
<feature type="region of interest" description="Disordered" evidence="7">
    <location>
        <begin position="1237"/>
        <end position="1256"/>
    </location>
</feature>
<name>A0A6I4W7U2_9ACTN</name>
<comment type="caution">
    <text evidence="9">The sequence shown here is derived from an EMBL/GenBank/DDBJ whole genome shotgun (WGS) entry which is preliminary data.</text>
</comment>
<evidence type="ECO:0000256" key="6">
    <source>
        <dbReference type="ARBA" id="ARBA00023194"/>
    </source>
</evidence>
<feature type="domain" description="Carrier" evidence="8">
    <location>
        <begin position="946"/>
        <end position="1020"/>
    </location>
</feature>
<dbReference type="RefSeq" id="WP_161103621.1">
    <property type="nucleotide sequence ID" value="NZ_JBHLYI010000006.1"/>
</dbReference>
<evidence type="ECO:0000256" key="7">
    <source>
        <dbReference type="SAM" id="MobiDB-lite"/>
    </source>
</evidence>
<dbReference type="FunFam" id="3.30.300.30:FF:000010">
    <property type="entry name" value="Enterobactin synthetase component F"/>
    <property type="match status" value="2"/>
</dbReference>
<keyword evidence="3" id="KW-0596">Phosphopantetheine</keyword>
<dbReference type="Pfam" id="PF00501">
    <property type="entry name" value="AMP-binding"/>
    <property type="match status" value="2"/>
</dbReference>
<dbReference type="GO" id="GO:0003824">
    <property type="term" value="F:catalytic activity"/>
    <property type="evidence" value="ECO:0007669"/>
    <property type="project" value="InterPro"/>
</dbReference>
<dbReference type="FunFam" id="2.30.38.10:FF:000001">
    <property type="entry name" value="Non-ribosomal peptide synthetase PvdI"/>
    <property type="match status" value="2"/>
</dbReference>
<dbReference type="GO" id="GO:0017000">
    <property type="term" value="P:antibiotic biosynthetic process"/>
    <property type="evidence" value="ECO:0007669"/>
    <property type="project" value="UniProtKB-KW"/>
</dbReference>
<dbReference type="InterPro" id="IPR020806">
    <property type="entry name" value="PKS_PP-bd"/>
</dbReference>
<comment type="similarity">
    <text evidence="2">Belongs to the ATP-dependent AMP-binding enzyme family.</text>
</comment>
<dbReference type="SMART" id="SM00823">
    <property type="entry name" value="PKS_PP"/>
    <property type="match status" value="2"/>
</dbReference>
<dbReference type="Gene3D" id="3.30.300.30">
    <property type="match status" value="2"/>
</dbReference>
<dbReference type="InterPro" id="IPR010071">
    <property type="entry name" value="AA_adenyl_dom"/>
</dbReference>
<dbReference type="InterPro" id="IPR025110">
    <property type="entry name" value="AMP-bd_C"/>
</dbReference>
<dbReference type="SUPFAM" id="SSF56801">
    <property type="entry name" value="Acetyl-CoA synthetase-like"/>
    <property type="match status" value="2"/>
</dbReference>
<dbReference type="Gene3D" id="1.10.1200.10">
    <property type="entry name" value="ACP-like"/>
    <property type="match status" value="2"/>
</dbReference>
<dbReference type="InterPro" id="IPR010060">
    <property type="entry name" value="NRPS_synth"/>
</dbReference>
<evidence type="ECO:0000259" key="8">
    <source>
        <dbReference type="PROSITE" id="PS50075"/>
    </source>
</evidence>
<dbReference type="EMBL" id="WUTW01000002">
    <property type="protein sequence ID" value="MXQ65541.1"/>
    <property type="molecule type" value="Genomic_DNA"/>
</dbReference>
<dbReference type="GO" id="GO:0005829">
    <property type="term" value="C:cytosol"/>
    <property type="evidence" value="ECO:0007669"/>
    <property type="project" value="TreeGrafter"/>
</dbReference>
<sequence>MSGSKFADVWPLSPLQEGLLFHALYDDRASDGYALQAVMDIDGPLDAAVLRASGQALLDRHASLRAGFLQLESGRRVQVIGERVELPWRLVDAPDEGAAAAETVRDHAARFDPATPPLLRFLLLRRGPERHRLVLTVHHMVMDGWSLPILMRELFALYAAGGRLTGAGLPPVTPYRDYLAWLANQDRDAARTAWRDALAGRDEPALVATAEPAGEPVPPRRAWVEATGELTVAVRALARRYNVTQNTLIQGAWAMVLSRLAGRTDVVFGAMVAGRPPELPGVEDMLGLFVNTIPVRVELDPAQPVADLLTGLQDRQSVLLGYQYLGLAEIQRLAGPGAAFDTLFAYENFPHEPAEGMTPPGTGLTVRSNAGGLEATHYPLSLTVLPSDPLQLRLTYRPDLFDAAVAEALIARLLVVLERMAADPDAPVGRLGVVDAAERDLVVAGWNATDAPGGPETLVAAFAAQVERSPEAVAVAGDVAWTYAELDAVTGRIAAGLTGMRRVGVLMERSAWLVAALVGTVKAGAAYIPVDPGWPAARIERVLSEADVDLVVTEPGLADRVPAGLPTVMVDELAASENGTSQASVHPDDLAYVMYTSGSTGVPKGVAATHRGVAGLALDSGWGVGPGSRVLLHAPVAFDASTYEIWVPLLSGGQIAVAPPGRIDATVLRSLIAAFDVTAVHVTAGLLGALAQEAPDCFAGLDEVLTGGDVVSRDAVAAVMAACPGVTVRHLYGPTETTLCATAQPLAAGTEVPSVLPIGRPRDNMRALVLDAFLQPVPVGVAGELYLAGSGLARGYLDRPALSAERFVACPYAEGERMYRTGDLVRWDAQGRLVFVGRADAQVKIRGYRIEPAEIETVLARHEQVARAAVIAREDQGDKRLIAYVVPANGAVDTADLRTFTGTVLPDYMVPAAVVTVPEFPLTRSGKLDRDALPAPDFAGATGSRAPRTATEETLCALFAGVLKLDRVGAEDSFFDLGGDSIVSMQLVARARRAGVLITAQDVFEFATPAALAAVADAQAASREPARPDEDAAGPVPLTPVIRAAAHRTGLPARFSQWVTVAVPPQLGLDGLKTAVTALADRHPLLRARLVRPAADQPDTWRLEPGTADVAAWVTRVDASGADDLAEAAAAEGRAATARLDPGAGVMAQVVWLDRGPLPGRLVLVAHHLVVDGVSWRILLPDLQAACTAVAAGEKPALDPVDTSFGAWARALADAATDPARTAELPRWREILTGGGPRLADRALDPKRDTAGSGRQVEVPVPADVTRALLTKVPQAFHAGIEDVLLAGLTAAVAAWRGAGPLAVDVEGHGRRALAEGMDLSRTIGWFTSVHPVLLDAGPVDPADVRSGGAAAGALLKAVKEQVRAVPGDGLGYGMLRYLNPETGPELAALPTPEIGFNYLGRFTADATDDAWRQLDLDGDADPGAPVPHALEAGGVVADGVLRLSLAWPGEMFAEQDVRDLADAWAAMLAGLAEAPEAGGHTPSDFPLVTLGQEQVEELERLRPGLTDIWPLSPLQEGLLFHALYDRQAVDIYEGQGVLDLKGALDADALRAAGQALLDRHANLRASFHQPAGAAQPVQVIARHVALPWRLVDVAGSAAEADRVAAEELGRRFDPAEPPLLRFLLIRLAPEHHRLVITNHHILLDGWSLPILLREMFAVYAAGGNADLPSPPPYRDYLAWLGRQDRASARDAWRTELAALDEPTLVAPAAEARDQTVPDLALLELPEPLTRSLRELARRNEITLNTLVQAAWAVLVGRLTGRRDVVFGAVVAGRPPELPGAEDMLGLFINTVPIRVPLDPDRTVADLLRILQDRQTALIPHQYLGLGEIQRLTGPAATFDTLIVYENFPFDEAESLSVAGLAVSAAGGREAAHYPLGMMVSPGADRMRLRLTYRPDLIDAETARAVPARLRRVLEQMADGPGTPIGRIAITRPAEHTQAVAAGNDTVVPATATTVTDMFAAQAARTPDATAVTAEDGRMTYAELDEASGRLAAHLARQGAGPERTVALAVPRSAQLVVAVLAVLKTGAAYVPVDPDYPAARIAFMLADAAPALVVCTSATAGALPGPDVPRVVLDDLDPAALPAEAPDVRPDPRHPAYVIYTSGSTGAPKGVVVPHGAVANYLEHAADAYPSLRGNALLHSSVSFDLTVTALLGTLTAGGAVDVADLRDECAAERLFLKVTPSHLRLLDELDLPDVPGDLVVGGEQLTGDLLASWRERHPATGVVNEYGPTEATVGCVEHRIEPGAEPPAGVVPIGRPIRNMRAFVLDGSLQPVPPAMTGELYVAGAGLARGYLNRPGLSAERFVACPFGAPGERMYRTGDLARRDADGRLVYLGRADAQVKVRGFRVEPGEIEAVLTAHADVAHAAVIAREDRPDDVRLVAYVVPADGAAPDGTRLRAHAGTRLPEHMVPAAVVVLDALPLTPGGKLDRAALPAPDVTAPAAGREPRTPLERLFCDLFAGVLGLDRVGPEDRFFEIGGDSIMSIQLVARARRAGLVITPRQVFEHKTAAALALVAGGRPIAPEREDDAAAPVPLPPVVSAAARRMGLAGRFSQWTVVTAPPDLDLDRLRTTVGAVVDRHDVLRTRLACPDDDPATWRLEPDASGSVEVDRIAVDAGADIEELTVHHGRAATARLDPRAGAMARVVWLDAGAGTGRLVIVAHHLVVDGVSWRILLGDLRTAYEAVAAGRRPVLEPVATSYRRWSRLLADQATSPARVAELPLWRDMLRDPGPRVGGRPADPARDTAAAIRRTPVTVPPAVAEALVTRVPAAFRAGVNDVLLAGLAAAIDAWRGVRGPVLVDVEGHGRESLTADVDLSRTVGWFTNVHPVRLEPGLDGYADVRTGGPDAGLLLKRIKDQVRSVPGDGLGYGMLRHLNPETGPELAALPAPEIGFNYLGRFAARSAAGAAWQPTGRHVLSGDVDPALPVAHPLAANGVVRDGPDGPDLDLSLAWSSEMFTEAAMDDLAAAWAAMLAGLAAHVENPDAGGFSASDFPLLGLDAGQLADLEADLEEGTS</sequence>